<evidence type="ECO:0000313" key="9">
    <source>
        <dbReference type="Proteomes" id="UP000001876"/>
    </source>
</evidence>
<proteinExistence type="inferred from homology"/>
<dbReference type="GO" id="GO:0004805">
    <property type="term" value="F:trehalose-phosphatase activity"/>
    <property type="evidence" value="ECO:0007669"/>
    <property type="project" value="TreeGrafter"/>
</dbReference>
<comment type="similarity">
    <text evidence="2">In the C-terminal section; belongs to the trehalose phosphatase family.</text>
</comment>
<dbReference type="SUPFAM" id="SSF53756">
    <property type="entry name" value="UDP-Glycosyltransferase/glycogen phosphorylase"/>
    <property type="match status" value="1"/>
</dbReference>
<dbReference type="InterPro" id="IPR001830">
    <property type="entry name" value="Glyco_trans_20"/>
</dbReference>
<dbReference type="OMA" id="YEYVLCQ"/>
<dbReference type="FunFam" id="3.40.50.2000:FF:000039">
    <property type="entry name" value="alpha,alpha-trehalose-phosphate synthase [UDP-forming] 1-like"/>
    <property type="match status" value="1"/>
</dbReference>
<dbReference type="Gene3D" id="3.30.70.1020">
    <property type="entry name" value="Trehalose-6-phosphate phosphatase related protein, domain 2"/>
    <property type="match status" value="1"/>
</dbReference>
<evidence type="ECO:0000256" key="2">
    <source>
        <dbReference type="ARBA" id="ARBA00006330"/>
    </source>
</evidence>
<dbReference type="Pfam" id="PF02358">
    <property type="entry name" value="Trehalose_PPase"/>
    <property type="match status" value="1"/>
</dbReference>
<dbReference type="GO" id="GO:0005992">
    <property type="term" value="P:trehalose biosynthetic process"/>
    <property type="evidence" value="ECO:0007669"/>
    <property type="project" value="InterPro"/>
</dbReference>
<gene>
    <name evidence="8" type="ORF">MICPUCDRAFT_70807</name>
</gene>
<evidence type="ECO:0000256" key="4">
    <source>
        <dbReference type="ARBA" id="ARBA00022676"/>
    </source>
</evidence>
<keyword evidence="4" id="KW-0328">Glycosyltransferase</keyword>
<dbReference type="Proteomes" id="UP000001876">
    <property type="component" value="Unassembled WGS sequence"/>
</dbReference>
<dbReference type="CDD" id="cd03788">
    <property type="entry name" value="GT20_TPS"/>
    <property type="match status" value="1"/>
</dbReference>
<dbReference type="Pfam" id="PF00982">
    <property type="entry name" value="Glyco_transf_20"/>
    <property type="match status" value="1"/>
</dbReference>
<dbReference type="SUPFAM" id="SSF56784">
    <property type="entry name" value="HAD-like"/>
    <property type="match status" value="1"/>
</dbReference>
<dbReference type="OrthoDB" id="755951at2759"/>
<dbReference type="EMBL" id="GG663736">
    <property type="protein sequence ID" value="EEH59517.1"/>
    <property type="molecule type" value="Genomic_DNA"/>
</dbReference>
<dbReference type="GO" id="GO:0005829">
    <property type="term" value="C:cytosol"/>
    <property type="evidence" value="ECO:0007669"/>
    <property type="project" value="TreeGrafter"/>
</dbReference>
<organism evidence="9">
    <name type="scientific">Micromonas pusilla (strain CCMP1545)</name>
    <name type="common">Picoplanktonic green alga</name>
    <dbReference type="NCBI Taxonomy" id="564608"/>
    <lineage>
        <taxon>Eukaryota</taxon>
        <taxon>Viridiplantae</taxon>
        <taxon>Chlorophyta</taxon>
        <taxon>Mamiellophyceae</taxon>
        <taxon>Mamiellales</taxon>
        <taxon>Mamiellaceae</taxon>
        <taxon>Micromonas</taxon>
    </lineage>
</organism>
<dbReference type="eggNOG" id="KOG1050">
    <property type="taxonomic scope" value="Eukaryota"/>
</dbReference>
<dbReference type="Gene3D" id="3.40.50.1000">
    <property type="entry name" value="HAD superfamily/HAD-like"/>
    <property type="match status" value="1"/>
</dbReference>
<evidence type="ECO:0000256" key="3">
    <source>
        <dbReference type="ARBA" id="ARBA00012538"/>
    </source>
</evidence>
<evidence type="ECO:0000256" key="5">
    <source>
        <dbReference type="ARBA" id="ARBA00022679"/>
    </source>
</evidence>
<dbReference type="NCBIfam" id="TIGR02400">
    <property type="entry name" value="trehalose_OtsA"/>
    <property type="match status" value="1"/>
</dbReference>
<keyword evidence="9" id="KW-1185">Reference proteome</keyword>
<dbReference type="RefSeq" id="XP_003056141.1">
    <property type="nucleotide sequence ID" value="XM_003056095.1"/>
</dbReference>
<dbReference type="InterPro" id="IPR023214">
    <property type="entry name" value="HAD_sf"/>
</dbReference>
<evidence type="ECO:0000256" key="6">
    <source>
        <dbReference type="ARBA" id="ARBA00048039"/>
    </source>
</evidence>
<dbReference type="InterPro" id="IPR036412">
    <property type="entry name" value="HAD-like_sf"/>
</dbReference>
<dbReference type="NCBIfam" id="NF011071">
    <property type="entry name" value="PRK14501.1"/>
    <property type="match status" value="1"/>
</dbReference>
<dbReference type="PANTHER" id="PTHR10788">
    <property type="entry name" value="TREHALOSE-6-PHOSPHATE SYNTHASE"/>
    <property type="match status" value="1"/>
</dbReference>
<dbReference type="EC" id="2.4.1.15" evidence="3"/>
<name>C1MLB4_MICPC</name>
<dbReference type="Gene3D" id="3.40.50.2000">
    <property type="entry name" value="Glycogen Phosphorylase B"/>
    <property type="match status" value="2"/>
</dbReference>
<dbReference type="AlphaFoldDB" id="C1MLB4"/>
<comment type="similarity">
    <text evidence="1">In the N-terminal section; belongs to the glycosyltransferase 20 family.</text>
</comment>
<dbReference type="KEGG" id="mpp:MICPUCDRAFT_70807"/>
<keyword evidence="5 8" id="KW-0808">Transferase</keyword>
<feature type="region of interest" description="Disordered" evidence="7">
    <location>
        <begin position="982"/>
        <end position="1001"/>
    </location>
</feature>
<dbReference type="FunFam" id="3.30.70.1020:FF:000001">
    <property type="entry name" value="Alpha,alpha-trehalose-phosphate synthase [UDP-forming] 1"/>
    <property type="match status" value="1"/>
</dbReference>
<dbReference type="PANTHER" id="PTHR10788:SF106">
    <property type="entry name" value="BCDNA.GH08860"/>
    <property type="match status" value="1"/>
</dbReference>
<dbReference type="InterPro" id="IPR012766">
    <property type="entry name" value="Trehalose_OtsA"/>
</dbReference>
<sequence length="1147" mass="126190">MASNAEANPLSGQYVVNRTNSLDHSVSNLGAESGPLKELRRQLESLSTLGSSEALGDLSTNAAAAAVEAAIEGSSAARDTSTRVERLLQERQRSLQRIKSVTYLTPVENIVDESRLVDKCTRELPRTLQRLIIAANRLPISAQRKSDGSWGLNQSAGGLVSALSGVGNNYEMLWVGWPGVFVEEGPDRDALTQLLLRRGCLPIYLSRCEVDLYYNGYCNNILWPLFHYVPLSFESKLSETKNMGLQWSAYQEANEVFARVILNAYQHGDVVWCHDYHLMLLPSKLKEGYSNMKVGWFLHTPFPSSEIYRTLPVREELLLSVLSADLVGFHTYDYARHFVSACSRILGFEGTPDGVEDNGNFTRVLAFPIGIDPGRFTQALATDRVQAHIHELRQRFQGRKVMLGVDRLDMIKGIPQKLLGFEKFLSEHPEWRDRVLLVQIAVPTRTDVPEYQRLTSQVHEIVGRINGRFGTLGSVPIQHLDCSLAFTELCALYAVTDVCLVTSLRDGMNLVSYEFVSCQSKNAGVLVLSEFAGAAQSLGAGALLVNPWNVNDMAAAIEDALTMPETERRERQRQNFTHVTIHTAQAWADTFVSELNDTHVEAELRCKRIPPQLDPLNVIDPFTAARHRLIILGFNATLTMQNDSSKKQVRSGVLPMKPIKSSVRIHPVSQECLQRLCDDPFTTVCIFSGSERNRLSQAFAHLPKLWIAAENGCFIRSPLEGKHGQLGFNGGGKWITMVETSNLDWLESVQLVFDYFCERTPRSYVETRETSLVWSYKYADPDFGRQQAKDLLQHLWTGPISNAAVDVIQGAKSVEVRPIGVSKGAAVERIVSMMGECGSSSSVPQVEGDTDVTDSACILGAAEKVSQTSKLSSNRYDIELDPRVEQSNHVDSGLEHRLVDFVICCGHFLGRDEDIFEYVDRCASGLRESYPVSTAGTVGTVWKAKGKGNVGNVNFFENETSGDSTSKVNNAANGEEKFIGKSLSSAGDGVEDADSKSTDEGKPPILTTFGFTVTCTVGRKRSGAAYYVNDSDDIAELLATLTNSLDDGKGRIELLQFDAESSLGSSRSLAELARYGSMVNMSTNLSRQGSVVDVTAHRYGRNQSVSNFSDNSSLECGNKGDAQVKIALPNDLSASISAEACKVSLQS</sequence>
<protein>
    <recommendedName>
        <fullName evidence="3">alpha,alpha-trehalose-phosphate synthase (UDP-forming)</fullName>
        <ecNumber evidence="3">2.4.1.15</ecNumber>
    </recommendedName>
</protein>
<comment type="catalytic activity">
    <reaction evidence="6">
        <text>D-glucose 6-phosphate + UDP-alpha-D-glucose = alpha,alpha-trehalose 6-phosphate + UDP + H(+)</text>
        <dbReference type="Rhea" id="RHEA:18889"/>
        <dbReference type="ChEBI" id="CHEBI:15378"/>
        <dbReference type="ChEBI" id="CHEBI:58223"/>
        <dbReference type="ChEBI" id="CHEBI:58429"/>
        <dbReference type="ChEBI" id="CHEBI:58885"/>
        <dbReference type="ChEBI" id="CHEBI:61548"/>
        <dbReference type="EC" id="2.4.1.15"/>
    </reaction>
</comment>
<dbReference type="GO" id="GO:0003825">
    <property type="term" value="F:alpha,alpha-trehalose-phosphate synthase (UDP-forming) activity"/>
    <property type="evidence" value="ECO:0007669"/>
    <property type="project" value="UniProtKB-EC"/>
</dbReference>
<dbReference type="InterPro" id="IPR003337">
    <property type="entry name" value="Trehalose_PPase"/>
</dbReference>
<dbReference type="FunFam" id="3.40.50.2000:FF:000046">
    <property type="entry name" value="alpha,alpha-trehalose-phosphate synthase [UDP-forming] 1"/>
    <property type="match status" value="1"/>
</dbReference>
<evidence type="ECO:0000256" key="7">
    <source>
        <dbReference type="SAM" id="MobiDB-lite"/>
    </source>
</evidence>
<dbReference type="STRING" id="564608.C1MLB4"/>
<reference evidence="8 9" key="1">
    <citation type="journal article" date="2009" name="Science">
        <title>Green evolution and dynamic adaptations revealed by genomes of the marine picoeukaryotes Micromonas.</title>
        <authorList>
            <person name="Worden A.Z."/>
            <person name="Lee J.H."/>
            <person name="Mock T."/>
            <person name="Rouze P."/>
            <person name="Simmons M.P."/>
            <person name="Aerts A.L."/>
            <person name="Allen A.E."/>
            <person name="Cuvelier M.L."/>
            <person name="Derelle E."/>
            <person name="Everett M.V."/>
            <person name="Foulon E."/>
            <person name="Grimwood J."/>
            <person name="Gundlach H."/>
            <person name="Henrissat B."/>
            <person name="Napoli C."/>
            <person name="McDonald S.M."/>
            <person name="Parker M.S."/>
            <person name="Rombauts S."/>
            <person name="Salamov A."/>
            <person name="Von Dassow P."/>
            <person name="Badger J.H."/>
            <person name="Coutinho P.M."/>
            <person name="Demir E."/>
            <person name="Dubchak I."/>
            <person name="Gentemann C."/>
            <person name="Eikrem W."/>
            <person name="Gready J.E."/>
            <person name="John U."/>
            <person name="Lanier W."/>
            <person name="Lindquist E.A."/>
            <person name="Lucas S."/>
            <person name="Mayer K.F."/>
            <person name="Moreau H."/>
            <person name="Not F."/>
            <person name="Otillar R."/>
            <person name="Panaud O."/>
            <person name="Pangilinan J."/>
            <person name="Paulsen I."/>
            <person name="Piegu B."/>
            <person name="Poliakov A."/>
            <person name="Robbens S."/>
            <person name="Schmutz J."/>
            <person name="Toulza E."/>
            <person name="Wyss T."/>
            <person name="Zelensky A."/>
            <person name="Zhou K."/>
            <person name="Armbrust E.V."/>
            <person name="Bhattacharya D."/>
            <person name="Goodenough U.W."/>
            <person name="Van de Peer Y."/>
            <person name="Grigoriev I.V."/>
        </authorList>
    </citation>
    <scope>NUCLEOTIDE SEQUENCE [LARGE SCALE GENOMIC DNA]</scope>
    <source>
        <strain evidence="8 9">CCMP1545</strain>
    </source>
</reference>
<accession>C1MLB4</accession>
<evidence type="ECO:0000256" key="1">
    <source>
        <dbReference type="ARBA" id="ARBA00005409"/>
    </source>
</evidence>
<dbReference type="GeneID" id="9682020"/>
<evidence type="ECO:0000313" key="8">
    <source>
        <dbReference type="EMBL" id="EEH59517.1"/>
    </source>
</evidence>